<organism evidence="1 2">
    <name type="scientific">Aequorivita echinoideorum</name>
    <dbReference type="NCBI Taxonomy" id="1549647"/>
    <lineage>
        <taxon>Bacteria</taxon>
        <taxon>Pseudomonadati</taxon>
        <taxon>Bacteroidota</taxon>
        <taxon>Flavobacteriia</taxon>
        <taxon>Flavobacteriales</taxon>
        <taxon>Flavobacteriaceae</taxon>
        <taxon>Aequorivita</taxon>
    </lineage>
</organism>
<dbReference type="InterPro" id="IPR050793">
    <property type="entry name" value="CMP-NeuNAc_synthase"/>
</dbReference>
<dbReference type="InterPro" id="IPR003329">
    <property type="entry name" value="Cytidylyl_trans"/>
</dbReference>
<dbReference type="SUPFAM" id="SSF53448">
    <property type="entry name" value="Nucleotide-diphospho-sugar transferases"/>
    <property type="match status" value="1"/>
</dbReference>
<dbReference type="CDD" id="cd02513">
    <property type="entry name" value="CMP-NeuAc_Synthase"/>
    <property type="match status" value="1"/>
</dbReference>
<reference evidence="1 2" key="1">
    <citation type="submission" date="2021-05" db="EMBL/GenBank/DDBJ databases">
        <title>Aequorivita echinoideorum JCM 30378 genome.</title>
        <authorList>
            <person name="Zhang H."/>
            <person name="Li C."/>
        </authorList>
    </citation>
    <scope>NUCLEOTIDE SEQUENCE [LARGE SCALE GENOMIC DNA]</scope>
    <source>
        <strain evidence="1 2">JCM30378</strain>
    </source>
</reference>
<dbReference type="Gene3D" id="3.90.550.10">
    <property type="entry name" value="Spore Coat Polysaccharide Biosynthesis Protein SpsA, Chain A"/>
    <property type="match status" value="1"/>
</dbReference>
<evidence type="ECO:0000313" key="1">
    <source>
        <dbReference type="EMBL" id="MBT0608454.1"/>
    </source>
</evidence>
<dbReference type="Pfam" id="PF02348">
    <property type="entry name" value="CTP_transf_3"/>
    <property type="match status" value="1"/>
</dbReference>
<dbReference type="PANTHER" id="PTHR21485:SF6">
    <property type="entry name" value="N-ACYLNEURAMINATE CYTIDYLYLTRANSFERASE-RELATED"/>
    <property type="match status" value="1"/>
</dbReference>
<dbReference type="RefSeq" id="WP_214113325.1">
    <property type="nucleotide sequence ID" value="NZ_JAHCTB010000004.1"/>
</dbReference>
<gene>
    <name evidence="1" type="ORF">KIV10_09690</name>
</gene>
<keyword evidence="1" id="KW-0548">Nucleotidyltransferase</keyword>
<dbReference type="EMBL" id="JAHCTB010000004">
    <property type="protein sequence ID" value="MBT0608454.1"/>
    <property type="molecule type" value="Genomic_DNA"/>
</dbReference>
<dbReference type="Proteomes" id="UP001297092">
    <property type="component" value="Unassembled WGS sequence"/>
</dbReference>
<accession>A0ABS5S5J4</accession>
<keyword evidence="1" id="KW-0808">Transferase</keyword>
<evidence type="ECO:0000313" key="2">
    <source>
        <dbReference type="Proteomes" id="UP001297092"/>
    </source>
</evidence>
<dbReference type="PANTHER" id="PTHR21485">
    <property type="entry name" value="HAD SUPERFAMILY MEMBERS CMAS AND KDSC"/>
    <property type="match status" value="1"/>
</dbReference>
<protein>
    <submittedName>
        <fullName evidence="1">Acylneuraminate cytidylyltransferase family protein</fullName>
    </submittedName>
</protein>
<keyword evidence="2" id="KW-1185">Reference proteome</keyword>
<proteinExistence type="predicted"/>
<comment type="caution">
    <text evidence="1">The sequence shown here is derived from an EMBL/GenBank/DDBJ whole genome shotgun (WGS) entry which is preliminary data.</text>
</comment>
<name>A0ABS5S5J4_9FLAO</name>
<dbReference type="GO" id="GO:0016779">
    <property type="term" value="F:nucleotidyltransferase activity"/>
    <property type="evidence" value="ECO:0007669"/>
    <property type="project" value="UniProtKB-KW"/>
</dbReference>
<dbReference type="InterPro" id="IPR029044">
    <property type="entry name" value="Nucleotide-diphossugar_trans"/>
</dbReference>
<sequence>MVNKNKKSIAIIPARGGSKRLPKKNIRELGGKPLIAYSIEYALENQDIIDQVYVSTDDPDIKNIALQYGATVVDRPQALSGDLEPTVTALKHVLQSIDGKVENVILLQPTNPLRPQNLLKDCFSDFENGNYESAMAVSRNHQKFGKIVNGNFEPFNYSFGQRSQDLEPLYFENGLLYIAKAELILNEKLVGDKNLPFIINHPFAHIDIDTEEDLMQAEFFHSRYFKKY</sequence>